<dbReference type="RefSeq" id="XP_021322803.1">
    <property type="nucleotide sequence ID" value="XM_021467128.3"/>
</dbReference>
<dbReference type="GeneID" id="402848"/>
<evidence type="ECO:0000256" key="3">
    <source>
        <dbReference type="PROSITE-ProRule" id="PRU00023"/>
    </source>
</evidence>
<dbReference type="InterPro" id="IPR036770">
    <property type="entry name" value="Ankyrin_rpt-contain_sf"/>
</dbReference>
<evidence type="ECO:0000256" key="1">
    <source>
        <dbReference type="ARBA" id="ARBA00022737"/>
    </source>
</evidence>
<dbReference type="SUPFAM" id="SSF48403">
    <property type="entry name" value="Ankyrin repeat"/>
    <property type="match status" value="2"/>
</dbReference>
<dbReference type="Gene3D" id="1.25.40.20">
    <property type="entry name" value="Ankyrin repeat-containing domain"/>
    <property type="match status" value="4"/>
</dbReference>
<dbReference type="PANTHER" id="PTHR24173">
    <property type="entry name" value="ANKYRIN REPEAT CONTAINING"/>
    <property type="match status" value="1"/>
</dbReference>
<dbReference type="InterPro" id="IPR002110">
    <property type="entry name" value="Ankyrin_rpt"/>
</dbReference>
<feature type="compositionally biased region" description="Basic residues" evidence="4">
    <location>
        <begin position="21"/>
        <end position="31"/>
    </location>
</feature>
<feature type="repeat" description="ANK" evidence="3">
    <location>
        <begin position="55"/>
        <end position="79"/>
    </location>
</feature>
<dbReference type="GO" id="GO:0007507">
    <property type="term" value="P:heart development"/>
    <property type="evidence" value="ECO:0000315"/>
    <property type="project" value="ZFIN"/>
</dbReference>
<dbReference type="Proteomes" id="UP000000437">
    <property type="component" value="Chromosome 17"/>
</dbReference>
<protein>
    <submittedName>
        <fullName evidence="6">Ankyrin repeat and SOCS box protein 2b isoform X1</fullName>
    </submittedName>
</protein>
<dbReference type="FunFam" id="1.25.40.20:FF:000751">
    <property type="entry name" value="Ankyrin repeat and SOCS box-containing 2b"/>
    <property type="match status" value="1"/>
</dbReference>
<dbReference type="CTD" id="402848"/>
<evidence type="ECO:0000313" key="6">
    <source>
        <dbReference type="RefSeq" id="XP_021322803.1"/>
    </source>
</evidence>
<dbReference type="Pfam" id="PF00023">
    <property type="entry name" value="Ank"/>
    <property type="match status" value="1"/>
</dbReference>
<feature type="repeat" description="ANK" evidence="3">
    <location>
        <begin position="328"/>
        <end position="360"/>
    </location>
</feature>
<organism evidence="5 6">
    <name type="scientific">Danio rerio</name>
    <name type="common">Zebrafish</name>
    <name type="synonym">Brachydanio rerio</name>
    <dbReference type="NCBI Taxonomy" id="7955"/>
    <lineage>
        <taxon>Eukaryota</taxon>
        <taxon>Metazoa</taxon>
        <taxon>Chordata</taxon>
        <taxon>Craniata</taxon>
        <taxon>Vertebrata</taxon>
        <taxon>Euteleostomi</taxon>
        <taxon>Actinopterygii</taxon>
        <taxon>Neopterygii</taxon>
        <taxon>Teleostei</taxon>
        <taxon>Ostariophysi</taxon>
        <taxon>Cypriniformes</taxon>
        <taxon>Danionidae</taxon>
        <taxon>Danioninae</taxon>
        <taxon>Danio</taxon>
    </lineage>
</organism>
<keyword evidence="1" id="KW-0677">Repeat</keyword>
<evidence type="ECO:0000313" key="5">
    <source>
        <dbReference type="Proteomes" id="UP000000437"/>
    </source>
</evidence>
<dbReference type="PANTHER" id="PTHR24173:SF80">
    <property type="entry name" value="ANKYRIN REPEAT AND SOCS BOX-CONTAINING PROTEIN 2"/>
    <property type="match status" value="1"/>
</dbReference>
<feature type="repeat" description="ANK" evidence="3">
    <location>
        <begin position="221"/>
        <end position="253"/>
    </location>
</feature>
<evidence type="ECO:0000313" key="7">
    <source>
        <dbReference type="ZFIN" id="ZDB-GENE-040426-20"/>
    </source>
</evidence>
<feature type="repeat" description="ANK" evidence="3">
    <location>
        <begin position="122"/>
        <end position="154"/>
    </location>
</feature>
<gene>
    <name evidence="6 7" type="primary">asb2b</name>
    <name evidence="6" type="synonym">asb2</name>
    <name evidence="6" type="synonym">zgc:77223</name>
</gene>
<dbReference type="PRINTS" id="PR01415">
    <property type="entry name" value="ANKYRIN"/>
</dbReference>
<dbReference type="Pfam" id="PF12796">
    <property type="entry name" value="Ank_2"/>
    <property type="match status" value="3"/>
</dbReference>
<dbReference type="FunFam" id="1.25.40.20:FF:000884">
    <property type="entry name" value="Zgc:77223 protein"/>
    <property type="match status" value="1"/>
</dbReference>
<dbReference type="AlphaFoldDB" id="A0A8M9P8U1"/>
<dbReference type="AGR" id="ZFIN:ZDB-GENE-040426-20"/>
<dbReference type="Pfam" id="PF13637">
    <property type="entry name" value="Ank_4"/>
    <property type="match status" value="1"/>
</dbReference>
<feature type="repeat" description="ANK" evidence="3">
    <location>
        <begin position="254"/>
        <end position="275"/>
    </location>
</feature>
<dbReference type="SMART" id="SM00248">
    <property type="entry name" value="ANK"/>
    <property type="match status" value="11"/>
</dbReference>
<sequence length="512" mass="56017">MTRFSYAEYISLFRTNDKTANPRRQKTHTHRCGGAEARHEPAQAGPSGTEVLDGDDWTPLHEAAYRGQNHCLQALLREGQVCVDKRTLQEETALMLAVQARQLECVRILLEAGADPDICNKSKETPLYRACEQECVQMVEVLLQRGAVVDQRCVRGRSALHAAAERGCVQICVCLLRAGASRDARCAQLNTPAVEAARHGHTHTLELLMQNGAAVDLQTSDGYTPLMEACRHGHTDAVRVLLKHHADTHHASADGLLPLHVASQHGHHRIVSILLPITSRWRLRQSGISPLHLAAERGHLRVLELLIGSGCDVNSRLSDERSAVFADRRVSPLYCAVAAGRTEVAAALLRAGADPELDPFSPLLLAARQACVRTVELLLRSGAHANTHPPTHNTTFPAALLHTHQLEVLRELLEHGCDAHACFTCATHSHEEDTLAEHTPHAAKITFCEWLCSSRSAPSAGGLVDLLLDYVGNVQLCSRISSLLRDTAQWPSIEEKTSHSRTESAAVQAVIR</sequence>
<reference evidence="6" key="1">
    <citation type="submission" date="2025-08" db="UniProtKB">
        <authorList>
            <consortium name="RefSeq"/>
        </authorList>
    </citation>
    <scope>IDENTIFICATION</scope>
    <source>
        <strain evidence="6">Tuebingen</strain>
        <tissue evidence="6">Fibroblasts and whole tissue</tissue>
    </source>
</reference>
<keyword evidence="2 3" id="KW-0040">ANK repeat</keyword>
<feature type="repeat" description="ANK" evidence="3">
    <location>
        <begin position="286"/>
        <end position="318"/>
    </location>
</feature>
<dbReference type="PROSITE" id="PS50297">
    <property type="entry name" value="ANK_REP_REGION"/>
    <property type="match status" value="7"/>
</dbReference>
<dbReference type="GO" id="GO:0055003">
    <property type="term" value="P:cardiac myofibril assembly"/>
    <property type="evidence" value="ECO:0000315"/>
    <property type="project" value="ZFIN"/>
</dbReference>
<proteinExistence type="predicted"/>
<keyword evidence="5" id="KW-1185">Reference proteome</keyword>
<feature type="region of interest" description="Disordered" evidence="4">
    <location>
        <begin position="18"/>
        <end position="49"/>
    </location>
</feature>
<dbReference type="GO" id="GO:0055013">
    <property type="term" value="P:cardiac muscle cell development"/>
    <property type="evidence" value="ECO:0000315"/>
    <property type="project" value="ZFIN"/>
</dbReference>
<evidence type="ECO:0000256" key="2">
    <source>
        <dbReference type="ARBA" id="ARBA00023043"/>
    </source>
</evidence>
<feature type="repeat" description="ANK" evidence="3">
    <location>
        <begin position="155"/>
        <end position="187"/>
    </location>
</feature>
<dbReference type="ZFIN" id="ZDB-GENE-040426-20">
    <property type="gene designation" value="asb2b"/>
</dbReference>
<feature type="repeat" description="ANK" evidence="3">
    <location>
        <begin position="89"/>
        <end position="121"/>
    </location>
</feature>
<evidence type="ECO:0000256" key="4">
    <source>
        <dbReference type="SAM" id="MobiDB-lite"/>
    </source>
</evidence>
<name>A0A8M9P8U1_DANRE</name>
<dbReference type="PROSITE" id="PS50088">
    <property type="entry name" value="ANK_REPEAT"/>
    <property type="match status" value="10"/>
</dbReference>
<feature type="repeat" description="ANK" evidence="3">
    <location>
        <begin position="188"/>
        <end position="220"/>
    </location>
</feature>
<accession>A0A8M9P8U1</accession>
<feature type="repeat" description="ANK" evidence="3">
    <location>
        <begin position="358"/>
        <end position="390"/>
    </location>
</feature>